<keyword evidence="2" id="KW-1185">Reference proteome</keyword>
<dbReference type="Gene3D" id="3.40.50.1390">
    <property type="entry name" value="Resolvase, N-terminal catalytic domain"/>
    <property type="match status" value="1"/>
</dbReference>
<accession>A0A089NNE7</accession>
<proteinExistence type="predicted"/>
<gene>
    <name evidence="1" type="ORF">MOC_1661</name>
</gene>
<dbReference type="eggNOG" id="COG1961">
    <property type="taxonomic scope" value="Bacteria"/>
</dbReference>
<dbReference type="HOGENOM" id="CLU_2974285_0_0_5"/>
<dbReference type="GO" id="GO:0003677">
    <property type="term" value="F:DNA binding"/>
    <property type="evidence" value="ECO:0007669"/>
    <property type="project" value="InterPro"/>
</dbReference>
<dbReference type="STRING" id="693986.MOC_1661"/>
<protein>
    <submittedName>
        <fullName evidence="1">Recombinase</fullName>
    </submittedName>
</protein>
<reference evidence="1 2" key="1">
    <citation type="journal article" date="2014" name="PLoS ONE">
        <title>Genome Information of Methylobacterium oryzae, a Plant-Probiotic Methylotroph in the Phyllosphere.</title>
        <authorList>
            <person name="Kwak M.J."/>
            <person name="Jeong H."/>
            <person name="Madhaiyan M."/>
            <person name="Lee Y."/>
            <person name="Sa T.M."/>
            <person name="Oh T.K."/>
            <person name="Kim J.F."/>
        </authorList>
    </citation>
    <scope>NUCLEOTIDE SEQUENCE [LARGE SCALE GENOMIC DNA]</scope>
    <source>
        <strain evidence="1 2">CBMB20</strain>
    </source>
</reference>
<sequence>MGVDTVAVMAMAYSYIRFLRPEQMRGDSLRRQREAAGKWAAEKGLVIDQSLTNLGLSA</sequence>
<evidence type="ECO:0000313" key="2">
    <source>
        <dbReference type="Proteomes" id="UP000029492"/>
    </source>
</evidence>
<dbReference type="EMBL" id="CP003811">
    <property type="protein sequence ID" value="AIQ89416.1"/>
    <property type="molecule type" value="Genomic_DNA"/>
</dbReference>
<organism evidence="1 2">
    <name type="scientific">Methylobacterium oryzae CBMB20</name>
    <dbReference type="NCBI Taxonomy" id="693986"/>
    <lineage>
        <taxon>Bacteria</taxon>
        <taxon>Pseudomonadati</taxon>
        <taxon>Pseudomonadota</taxon>
        <taxon>Alphaproteobacteria</taxon>
        <taxon>Hyphomicrobiales</taxon>
        <taxon>Methylobacteriaceae</taxon>
        <taxon>Methylobacterium</taxon>
    </lineage>
</organism>
<evidence type="ECO:0000313" key="1">
    <source>
        <dbReference type="EMBL" id="AIQ89416.1"/>
    </source>
</evidence>
<dbReference type="GO" id="GO:0000150">
    <property type="term" value="F:DNA strand exchange activity"/>
    <property type="evidence" value="ECO:0007669"/>
    <property type="project" value="InterPro"/>
</dbReference>
<dbReference type="InterPro" id="IPR036162">
    <property type="entry name" value="Resolvase-like_N_sf"/>
</dbReference>
<dbReference type="KEGG" id="mor:MOC_1661"/>
<dbReference type="Proteomes" id="UP000029492">
    <property type="component" value="Chromosome"/>
</dbReference>
<dbReference type="AlphaFoldDB" id="A0A089NNE7"/>
<name>A0A089NNE7_9HYPH</name>